<reference evidence="1 2" key="1">
    <citation type="submission" date="2016-12" db="EMBL/GenBank/DDBJ databases">
        <authorList>
            <person name="Song W.-J."/>
            <person name="Kurnit D.M."/>
        </authorList>
    </citation>
    <scope>NUCLEOTIDE SEQUENCE [LARGE SCALE GENOMIC DNA]</scope>
    <source>
        <strain evidence="1 2">DSM 18488</strain>
    </source>
</reference>
<dbReference type="RefSeq" id="WP_073614722.1">
    <property type="nucleotide sequence ID" value="NZ_FRFE01000017.1"/>
</dbReference>
<sequence length="95" mass="11697">MTGKPTIEDMYMYRLKKTIYRVAYKYRRQRRSANERWKARYRWVHETILVTCQDRYQVESMILMHLNQSKKDEYTIEMKIMELSKVSSIYTAEGQ</sequence>
<name>A0A1M7YBU0_9BACT</name>
<keyword evidence="2" id="KW-1185">Reference proteome</keyword>
<dbReference type="EMBL" id="FRFE01000017">
    <property type="protein sequence ID" value="SHO50095.1"/>
    <property type="molecule type" value="Genomic_DNA"/>
</dbReference>
<dbReference type="AlphaFoldDB" id="A0A1M7YBU0"/>
<evidence type="ECO:0000313" key="1">
    <source>
        <dbReference type="EMBL" id="SHO50095.1"/>
    </source>
</evidence>
<organism evidence="1 2">
    <name type="scientific">Desulfopila aestuarii DSM 18488</name>
    <dbReference type="NCBI Taxonomy" id="1121416"/>
    <lineage>
        <taxon>Bacteria</taxon>
        <taxon>Pseudomonadati</taxon>
        <taxon>Thermodesulfobacteriota</taxon>
        <taxon>Desulfobulbia</taxon>
        <taxon>Desulfobulbales</taxon>
        <taxon>Desulfocapsaceae</taxon>
        <taxon>Desulfopila</taxon>
    </lineage>
</organism>
<evidence type="ECO:0000313" key="2">
    <source>
        <dbReference type="Proteomes" id="UP000184603"/>
    </source>
</evidence>
<proteinExistence type="predicted"/>
<gene>
    <name evidence="1" type="ORF">SAMN02745220_03249</name>
</gene>
<dbReference type="Proteomes" id="UP000184603">
    <property type="component" value="Unassembled WGS sequence"/>
</dbReference>
<dbReference type="STRING" id="1121416.SAMN02745220_03249"/>
<protein>
    <submittedName>
        <fullName evidence="1">Uncharacterized protein</fullName>
    </submittedName>
</protein>
<accession>A0A1M7YBU0</accession>